<feature type="coiled-coil region" evidence="1">
    <location>
        <begin position="126"/>
        <end position="153"/>
    </location>
</feature>
<name>A0A195B875_9HYME</name>
<dbReference type="AlphaFoldDB" id="A0A195B875"/>
<evidence type="ECO:0000256" key="1">
    <source>
        <dbReference type="SAM" id="Coils"/>
    </source>
</evidence>
<proteinExistence type="predicted"/>
<dbReference type="Proteomes" id="UP000078540">
    <property type="component" value="Unassembled WGS sequence"/>
</dbReference>
<sequence length="173" mass="20154">MDQLLTADLSAPLGPIRNTGFTYLPCIAGERSYVGSRRRNTNVGDRLINRRSKHQTTRSVKFALEKKFMMINNTSSDYIDTDGILREIMVFPHIRFISNKIIKSINKFKNMIGYRCLNKLNKFIKVQKSTQTKRQLQIKIKEHRNNIKLDQSKYLVILKHITQTNYDFGLGKS</sequence>
<dbReference type="EMBL" id="KQ976558">
    <property type="protein sequence ID" value="KYM80733.1"/>
    <property type="molecule type" value="Genomic_DNA"/>
</dbReference>
<keyword evidence="1" id="KW-0175">Coiled coil</keyword>
<keyword evidence="3" id="KW-1185">Reference proteome</keyword>
<evidence type="ECO:0000313" key="2">
    <source>
        <dbReference type="EMBL" id="KYM80733.1"/>
    </source>
</evidence>
<reference evidence="2 3" key="1">
    <citation type="submission" date="2015-09" db="EMBL/GenBank/DDBJ databases">
        <title>Atta colombica WGS genome.</title>
        <authorList>
            <person name="Nygaard S."/>
            <person name="Hu H."/>
            <person name="Boomsma J."/>
            <person name="Zhang G."/>
        </authorList>
    </citation>
    <scope>NUCLEOTIDE SEQUENCE [LARGE SCALE GENOMIC DNA]</scope>
    <source>
        <strain evidence="2">Treedump-2</strain>
        <tissue evidence="2">Whole body</tissue>
    </source>
</reference>
<accession>A0A195B875</accession>
<organism evidence="2 3">
    <name type="scientific">Atta colombica</name>
    <dbReference type="NCBI Taxonomy" id="520822"/>
    <lineage>
        <taxon>Eukaryota</taxon>
        <taxon>Metazoa</taxon>
        <taxon>Ecdysozoa</taxon>
        <taxon>Arthropoda</taxon>
        <taxon>Hexapoda</taxon>
        <taxon>Insecta</taxon>
        <taxon>Pterygota</taxon>
        <taxon>Neoptera</taxon>
        <taxon>Endopterygota</taxon>
        <taxon>Hymenoptera</taxon>
        <taxon>Apocrita</taxon>
        <taxon>Aculeata</taxon>
        <taxon>Formicoidea</taxon>
        <taxon>Formicidae</taxon>
        <taxon>Myrmicinae</taxon>
        <taxon>Atta</taxon>
    </lineage>
</organism>
<dbReference type="STRING" id="520822.A0A195B875"/>
<protein>
    <submittedName>
        <fullName evidence="2">Uncharacterized protein</fullName>
    </submittedName>
</protein>
<evidence type="ECO:0000313" key="3">
    <source>
        <dbReference type="Proteomes" id="UP000078540"/>
    </source>
</evidence>
<gene>
    <name evidence="2" type="ORF">ALC53_08902</name>
</gene>